<accession>A0A498H595</accession>
<proteinExistence type="predicted"/>
<dbReference type="Proteomes" id="UP000290932">
    <property type="component" value="Unassembled WGS sequence"/>
</dbReference>
<evidence type="ECO:0000313" key="2">
    <source>
        <dbReference type="Proteomes" id="UP000290932"/>
    </source>
</evidence>
<protein>
    <submittedName>
        <fullName evidence="1">Uncharacterized protein</fullName>
    </submittedName>
</protein>
<keyword evidence="2" id="KW-1185">Reference proteome</keyword>
<dbReference type="RefSeq" id="WP_128692651.1">
    <property type="nucleotide sequence ID" value="NZ_LHQS01000001.1"/>
</dbReference>
<organism evidence="1 2">
    <name type="scientific">Methanoculleus taiwanensis</name>
    <dbReference type="NCBI Taxonomy" id="1550565"/>
    <lineage>
        <taxon>Archaea</taxon>
        <taxon>Methanobacteriati</taxon>
        <taxon>Methanobacteriota</taxon>
        <taxon>Stenosarchaea group</taxon>
        <taxon>Methanomicrobia</taxon>
        <taxon>Methanomicrobiales</taxon>
        <taxon>Methanomicrobiaceae</taxon>
        <taxon>Methanoculleus</taxon>
    </lineage>
</organism>
<dbReference type="AlphaFoldDB" id="A0A498H595"/>
<evidence type="ECO:0000313" key="1">
    <source>
        <dbReference type="EMBL" id="RXE56904.1"/>
    </source>
</evidence>
<reference evidence="1 2" key="1">
    <citation type="journal article" date="2015" name="Int. J. Syst. Evol. Microbiol.">
        <title>Methanoculleus taiwanensis sp. nov., a methanogen isolated from deep marine sediment at the deformation front area near Taiwan.</title>
        <authorList>
            <person name="Weng C.Y."/>
            <person name="Chen S.C."/>
            <person name="Lai M.C."/>
            <person name="Wu S.Y."/>
            <person name="Lin S."/>
            <person name="Yang T.F."/>
            <person name="Chen P.C."/>
        </authorList>
    </citation>
    <scope>NUCLEOTIDE SEQUENCE [LARGE SCALE GENOMIC DNA]</scope>
    <source>
        <strain evidence="1 2">CYW4</strain>
    </source>
</reference>
<name>A0A498H595_9EURY</name>
<comment type="caution">
    <text evidence="1">The sequence shown here is derived from an EMBL/GenBank/DDBJ whole genome shotgun (WGS) entry which is preliminary data.</text>
</comment>
<sequence length="168" mass="18197">MSKHTLIQLAALLLLVSTVVGTASAIAPSLNAGKTIPAGKVWVWDDGTNLIVKYETMYGWQLTETHLAVARNPDLLPQTKKGNPIPGQFAYKQEGLSTTVVKEIIPLDDIPGEGDIIYIAAHAVVSRNGESETAWMGCAGLEGYYTGVRTQFGGNNWGYYIKYPLSPE</sequence>
<dbReference type="OrthoDB" id="60577at2157"/>
<dbReference type="EMBL" id="LHQS01000001">
    <property type="protein sequence ID" value="RXE56904.1"/>
    <property type="molecule type" value="Genomic_DNA"/>
</dbReference>
<gene>
    <name evidence="1" type="ORF">ABH15_01785</name>
</gene>